<gene>
    <name evidence="1" type="ORF">D8I30_02280</name>
</gene>
<dbReference type="AlphaFoldDB" id="A0A494RJK2"/>
<keyword evidence="1" id="KW-0238">DNA-binding</keyword>
<dbReference type="PANTHER" id="PTHR35145">
    <property type="entry name" value="CYTOPLASMIC PROTEIN-RELATED"/>
    <property type="match status" value="1"/>
</dbReference>
<organism evidence="1 2">
    <name type="scientific">Brevundimonas naejangsanensis</name>
    <dbReference type="NCBI Taxonomy" id="588932"/>
    <lineage>
        <taxon>Bacteria</taxon>
        <taxon>Pseudomonadati</taxon>
        <taxon>Pseudomonadota</taxon>
        <taxon>Alphaproteobacteria</taxon>
        <taxon>Caulobacterales</taxon>
        <taxon>Caulobacteraceae</taxon>
        <taxon>Brevundimonas</taxon>
    </lineage>
</organism>
<sequence length="117" mass="12462">MDRAGVGKVCLAMPGVTLEHPFGDDHDAYKVGGKMFAIVGGEGGLSFKVSDIAYEVLIETGRAAPAPYLARAKWVHLADPADWPDEELADHLKSAHALIAAKLTKKARAELGLLLPM</sequence>
<dbReference type="GO" id="GO:0003677">
    <property type="term" value="F:DNA binding"/>
    <property type="evidence" value="ECO:0007669"/>
    <property type="project" value="UniProtKB-KW"/>
</dbReference>
<dbReference type="Gene3D" id="3.90.1150.30">
    <property type="match status" value="1"/>
</dbReference>
<dbReference type="Pfam" id="PF04237">
    <property type="entry name" value="YjbR"/>
    <property type="match status" value="1"/>
</dbReference>
<name>A0A494RJK2_9CAUL</name>
<proteinExistence type="predicted"/>
<dbReference type="EMBL" id="CP032707">
    <property type="protein sequence ID" value="AYG94142.1"/>
    <property type="molecule type" value="Genomic_DNA"/>
</dbReference>
<dbReference type="OrthoDB" id="9804614at2"/>
<reference evidence="1 2" key="1">
    <citation type="submission" date="2018-10" db="EMBL/GenBank/DDBJ databases">
        <title>Complete genome sequence of Brevundimonas naejangsanensis BRV3.</title>
        <authorList>
            <person name="Berrios L."/>
            <person name="Ely B."/>
        </authorList>
    </citation>
    <scope>NUCLEOTIDE SEQUENCE [LARGE SCALE GENOMIC DNA]</scope>
    <source>
        <strain evidence="1 2">BRV3</strain>
    </source>
</reference>
<dbReference type="SUPFAM" id="SSF142906">
    <property type="entry name" value="YjbR-like"/>
    <property type="match status" value="1"/>
</dbReference>
<evidence type="ECO:0000313" key="2">
    <source>
        <dbReference type="Proteomes" id="UP000276984"/>
    </source>
</evidence>
<evidence type="ECO:0000313" key="1">
    <source>
        <dbReference type="EMBL" id="AYG94142.1"/>
    </source>
</evidence>
<accession>A0A494RJK2</accession>
<dbReference type="RefSeq" id="WP_121481300.1">
    <property type="nucleotide sequence ID" value="NZ_CP032707.1"/>
</dbReference>
<dbReference type="InterPro" id="IPR058532">
    <property type="entry name" value="YjbR/MT2646/Rv2570-like"/>
</dbReference>
<keyword evidence="2" id="KW-1185">Reference proteome</keyword>
<dbReference type="InterPro" id="IPR038056">
    <property type="entry name" value="YjbR-like_sf"/>
</dbReference>
<dbReference type="InterPro" id="IPR007351">
    <property type="entry name" value="YjbR"/>
</dbReference>
<protein>
    <submittedName>
        <fullName evidence="1">MmcQ/YjbR family DNA-binding protein</fullName>
    </submittedName>
</protein>
<dbReference type="Proteomes" id="UP000276984">
    <property type="component" value="Chromosome"/>
</dbReference>
<dbReference type="PANTHER" id="PTHR35145:SF1">
    <property type="entry name" value="CYTOPLASMIC PROTEIN"/>
    <property type="match status" value="1"/>
</dbReference>